<comment type="caution">
    <text evidence="4">The sequence shown here is derived from an EMBL/GenBank/DDBJ whole genome shotgun (WGS) entry which is preliminary data.</text>
</comment>
<dbReference type="PANTHER" id="PTHR43976:SF16">
    <property type="entry name" value="SHORT-CHAIN DEHYDROGENASE_REDUCTASE FAMILY PROTEIN"/>
    <property type="match status" value="1"/>
</dbReference>
<evidence type="ECO:0000256" key="1">
    <source>
        <dbReference type="ARBA" id="ARBA00006484"/>
    </source>
</evidence>
<evidence type="ECO:0000313" key="5">
    <source>
        <dbReference type="Proteomes" id="UP001195769"/>
    </source>
</evidence>
<organism evidence="4 5">
    <name type="scientific">Suillus fuscotomentosus</name>
    <dbReference type="NCBI Taxonomy" id="1912939"/>
    <lineage>
        <taxon>Eukaryota</taxon>
        <taxon>Fungi</taxon>
        <taxon>Dikarya</taxon>
        <taxon>Basidiomycota</taxon>
        <taxon>Agaricomycotina</taxon>
        <taxon>Agaricomycetes</taxon>
        <taxon>Agaricomycetidae</taxon>
        <taxon>Boletales</taxon>
        <taxon>Suillineae</taxon>
        <taxon>Suillaceae</taxon>
        <taxon>Suillus</taxon>
    </lineage>
</organism>
<dbReference type="RefSeq" id="XP_041230233.1">
    <property type="nucleotide sequence ID" value="XM_041364090.1"/>
</dbReference>
<dbReference type="SUPFAM" id="SSF51735">
    <property type="entry name" value="NAD(P)-binding Rossmann-fold domains"/>
    <property type="match status" value="1"/>
</dbReference>
<proteinExistence type="inferred from homology"/>
<dbReference type="AlphaFoldDB" id="A0AAD4EEA9"/>
<dbReference type="InterPro" id="IPR051911">
    <property type="entry name" value="SDR_oxidoreductase"/>
</dbReference>
<dbReference type="EMBL" id="JABBWK010000009">
    <property type="protein sequence ID" value="KAG1904658.1"/>
    <property type="molecule type" value="Genomic_DNA"/>
</dbReference>
<accession>A0AAD4EEA9</accession>
<gene>
    <name evidence="4" type="ORF">F5891DRAFT_1126438</name>
</gene>
<evidence type="ECO:0008006" key="6">
    <source>
        <dbReference type="Google" id="ProtNLM"/>
    </source>
</evidence>
<protein>
    <recommendedName>
        <fullName evidence="6">NAD(P)-binding protein</fullName>
    </recommendedName>
</protein>
<dbReference type="Gene3D" id="3.40.50.720">
    <property type="entry name" value="NAD(P)-binding Rossmann-like Domain"/>
    <property type="match status" value="1"/>
</dbReference>
<evidence type="ECO:0000313" key="4">
    <source>
        <dbReference type="EMBL" id="KAG1904658.1"/>
    </source>
</evidence>
<dbReference type="PANTHER" id="PTHR43976">
    <property type="entry name" value="SHORT CHAIN DEHYDROGENASE"/>
    <property type="match status" value="1"/>
</dbReference>
<evidence type="ECO:0000256" key="2">
    <source>
        <dbReference type="ARBA" id="ARBA00023002"/>
    </source>
</evidence>
<dbReference type="PRINTS" id="PR00080">
    <property type="entry name" value="SDRFAMILY"/>
</dbReference>
<sequence>MASPKVWFITGASAGLGRKVVEYALSKGDNVVATLRKPSMLEDLTAEYPSSRLVTFPLDVTDTPSITTAFNQAISHFSRVDVVLNNAGYYIVSETEGMPHKAAREMFDVLFWGAENVMREAIRCFRDVNRPIGGRILNVSSRNAFIPQVGTVHYASAKAALECLTEGYIAELDPEWQIKITLIEPGLFRTSMIQSRMTEPVHPAYESNPTLSSRKYRALYPDIEDTHFDGDPAKFAEVVYKLSRLDDPPIRLPLHRVALESARKKGESLLETAENWFSWSDDVYHVVGTSIKSIYAL</sequence>
<dbReference type="Pfam" id="PF00106">
    <property type="entry name" value="adh_short"/>
    <property type="match status" value="1"/>
</dbReference>
<dbReference type="GeneID" id="64658388"/>
<reference evidence="4" key="1">
    <citation type="journal article" date="2020" name="New Phytol.">
        <title>Comparative genomics reveals dynamic genome evolution in host specialist ectomycorrhizal fungi.</title>
        <authorList>
            <person name="Lofgren L.A."/>
            <person name="Nguyen N.H."/>
            <person name="Vilgalys R."/>
            <person name="Ruytinx J."/>
            <person name="Liao H.L."/>
            <person name="Branco S."/>
            <person name="Kuo A."/>
            <person name="LaButti K."/>
            <person name="Lipzen A."/>
            <person name="Andreopoulos W."/>
            <person name="Pangilinan J."/>
            <person name="Riley R."/>
            <person name="Hundley H."/>
            <person name="Na H."/>
            <person name="Barry K."/>
            <person name="Grigoriev I.V."/>
            <person name="Stajich J.E."/>
            <person name="Kennedy P.G."/>
        </authorList>
    </citation>
    <scope>NUCLEOTIDE SEQUENCE</scope>
    <source>
        <strain evidence="4">FC203</strain>
    </source>
</reference>
<comment type="similarity">
    <text evidence="1 3">Belongs to the short-chain dehydrogenases/reductases (SDR) family.</text>
</comment>
<dbReference type="GO" id="GO:0016491">
    <property type="term" value="F:oxidoreductase activity"/>
    <property type="evidence" value="ECO:0007669"/>
    <property type="project" value="UniProtKB-KW"/>
</dbReference>
<dbReference type="InterPro" id="IPR036291">
    <property type="entry name" value="NAD(P)-bd_dom_sf"/>
</dbReference>
<dbReference type="InterPro" id="IPR002347">
    <property type="entry name" value="SDR_fam"/>
</dbReference>
<dbReference type="PRINTS" id="PR00081">
    <property type="entry name" value="GDHRDH"/>
</dbReference>
<dbReference type="Proteomes" id="UP001195769">
    <property type="component" value="Unassembled WGS sequence"/>
</dbReference>
<keyword evidence="2" id="KW-0560">Oxidoreductase</keyword>
<name>A0AAD4EEA9_9AGAM</name>
<evidence type="ECO:0000256" key="3">
    <source>
        <dbReference type="RuleBase" id="RU000363"/>
    </source>
</evidence>
<keyword evidence="5" id="KW-1185">Reference proteome</keyword>